<reference evidence="2" key="2">
    <citation type="submission" date="2023-05" db="EMBL/GenBank/DDBJ databases">
        <authorList>
            <consortium name="Lawrence Berkeley National Laboratory"/>
            <person name="Steindorff A."/>
            <person name="Hensen N."/>
            <person name="Bonometti L."/>
            <person name="Westerberg I."/>
            <person name="Brannstrom I.O."/>
            <person name="Guillou S."/>
            <person name="Cros-Aarteil S."/>
            <person name="Calhoun S."/>
            <person name="Haridas S."/>
            <person name="Kuo A."/>
            <person name="Mondo S."/>
            <person name="Pangilinan J."/>
            <person name="Riley R."/>
            <person name="Labutti K."/>
            <person name="Andreopoulos B."/>
            <person name="Lipzen A."/>
            <person name="Chen C."/>
            <person name="Yanf M."/>
            <person name="Daum C."/>
            <person name="Ng V."/>
            <person name="Clum A."/>
            <person name="Ohm R."/>
            <person name="Martin F."/>
            <person name="Silar P."/>
            <person name="Natvig D."/>
            <person name="Lalanne C."/>
            <person name="Gautier V."/>
            <person name="Ament-Velasquez S.L."/>
            <person name="Kruys A."/>
            <person name="Hutchinson M.I."/>
            <person name="Powell A.J."/>
            <person name="Barry K."/>
            <person name="Miller A.N."/>
            <person name="Grigoriev I.V."/>
            <person name="Debuchy R."/>
            <person name="Gladieux P."/>
            <person name="Thoren M.H."/>
            <person name="Johannesson H."/>
        </authorList>
    </citation>
    <scope>NUCLEOTIDE SEQUENCE</scope>
    <source>
        <strain evidence="2">CBS 757.83</strain>
    </source>
</reference>
<feature type="region of interest" description="Disordered" evidence="1">
    <location>
        <begin position="159"/>
        <end position="216"/>
    </location>
</feature>
<accession>A0AAN6Q0P6</accession>
<dbReference type="Proteomes" id="UP001305647">
    <property type="component" value="Unassembled WGS sequence"/>
</dbReference>
<proteinExistence type="predicted"/>
<comment type="caution">
    <text evidence="2">The sequence shown here is derived from an EMBL/GenBank/DDBJ whole genome shotgun (WGS) entry which is preliminary data.</text>
</comment>
<gene>
    <name evidence="2" type="ORF">N658DRAFT_58074</name>
</gene>
<dbReference type="AlphaFoldDB" id="A0AAN6Q0P6"/>
<evidence type="ECO:0000313" key="3">
    <source>
        <dbReference type="Proteomes" id="UP001305647"/>
    </source>
</evidence>
<dbReference type="EMBL" id="MU863635">
    <property type="protein sequence ID" value="KAK4101358.1"/>
    <property type="molecule type" value="Genomic_DNA"/>
</dbReference>
<evidence type="ECO:0000313" key="2">
    <source>
        <dbReference type="EMBL" id="KAK4101358.1"/>
    </source>
</evidence>
<organism evidence="2 3">
    <name type="scientific">Parathielavia hyrcaniae</name>
    <dbReference type="NCBI Taxonomy" id="113614"/>
    <lineage>
        <taxon>Eukaryota</taxon>
        <taxon>Fungi</taxon>
        <taxon>Dikarya</taxon>
        <taxon>Ascomycota</taxon>
        <taxon>Pezizomycotina</taxon>
        <taxon>Sordariomycetes</taxon>
        <taxon>Sordariomycetidae</taxon>
        <taxon>Sordariales</taxon>
        <taxon>Chaetomiaceae</taxon>
        <taxon>Parathielavia</taxon>
    </lineage>
</organism>
<keyword evidence="3" id="KW-1185">Reference proteome</keyword>
<evidence type="ECO:0000256" key="1">
    <source>
        <dbReference type="SAM" id="MobiDB-lite"/>
    </source>
</evidence>
<reference evidence="2" key="1">
    <citation type="journal article" date="2023" name="Mol. Phylogenet. Evol.">
        <title>Genome-scale phylogeny and comparative genomics of the fungal order Sordariales.</title>
        <authorList>
            <person name="Hensen N."/>
            <person name="Bonometti L."/>
            <person name="Westerberg I."/>
            <person name="Brannstrom I.O."/>
            <person name="Guillou S."/>
            <person name="Cros-Aarteil S."/>
            <person name="Calhoun S."/>
            <person name="Haridas S."/>
            <person name="Kuo A."/>
            <person name="Mondo S."/>
            <person name="Pangilinan J."/>
            <person name="Riley R."/>
            <person name="LaButti K."/>
            <person name="Andreopoulos B."/>
            <person name="Lipzen A."/>
            <person name="Chen C."/>
            <person name="Yan M."/>
            <person name="Daum C."/>
            <person name="Ng V."/>
            <person name="Clum A."/>
            <person name="Steindorff A."/>
            <person name="Ohm R.A."/>
            <person name="Martin F."/>
            <person name="Silar P."/>
            <person name="Natvig D.O."/>
            <person name="Lalanne C."/>
            <person name="Gautier V."/>
            <person name="Ament-Velasquez S.L."/>
            <person name="Kruys A."/>
            <person name="Hutchinson M.I."/>
            <person name="Powell A.J."/>
            <person name="Barry K."/>
            <person name="Miller A.N."/>
            <person name="Grigoriev I.V."/>
            <person name="Debuchy R."/>
            <person name="Gladieux P."/>
            <person name="Hiltunen Thoren M."/>
            <person name="Johannesson H."/>
        </authorList>
    </citation>
    <scope>NUCLEOTIDE SEQUENCE</scope>
    <source>
        <strain evidence="2">CBS 757.83</strain>
    </source>
</reference>
<protein>
    <submittedName>
        <fullName evidence="2">Uncharacterized protein</fullName>
    </submittedName>
</protein>
<feature type="compositionally biased region" description="Polar residues" evidence="1">
    <location>
        <begin position="207"/>
        <end position="216"/>
    </location>
</feature>
<name>A0AAN6Q0P6_9PEZI</name>
<sequence>MESEAPSKCQALVNGVPSRRYWRQAGGLVLGCTYSEAFRLWEVDQLFLPVSGFQVHSLRYLWASRRPLLTRHPSPCITRPTAAFGLSKGVKPGMQDNDFGQIAAIEAVQTWAALDFFHCFFISVARTVLHNEVDSCNNKFYIPLDSQSAGSTGLFSHLEGSLARRPQRPGGESRPQSPSRRHPAHSPTVGGSPSCRRLEAPTLDSAPPSSHTQASQVEKKLLYVDPNILSCQRNNTDSAAVSTAHSL</sequence>